<evidence type="ECO:0000313" key="5">
    <source>
        <dbReference type="EMBL" id="GJM55438.1"/>
    </source>
</evidence>
<organism evidence="5 6">
    <name type="scientific">Granulimonas faecalis</name>
    <dbReference type="NCBI Taxonomy" id="2894155"/>
    <lineage>
        <taxon>Bacteria</taxon>
        <taxon>Bacillati</taxon>
        <taxon>Actinomycetota</taxon>
        <taxon>Coriobacteriia</taxon>
        <taxon>Coriobacteriales</taxon>
        <taxon>Kribbibacteriaceae</taxon>
        <taxon>Granulimonas</taxon>
    </lineage>
</organism>
<dbReference type="RefSeq" id="WP_135977274.1">
    <property type="nucleotide sequence ID" value="NZ_BQKC01000001.1"/>
</dbReference>
<evidence type="ECO:0000256" key="2">
    <source>
        <dbReference type="ARBA" id="ARBA00022527"/>
    </source>
</evidence>
<dbReference type="InterPro" id="IPR036513">
    <property type="entry name" value="STAS_dom_sf"/>
</dbReference>
<dbReference type="AlphaFoldDB" id="A0AAV5B3L5"/>
<dbReference type="InterPro" id="IPR003658">
    <property type="entry name" value="Anti-sigma_ant"/>
</dbReference>
<dbReference type="InterPro" id="IPR002645">
    <property type="entry name" value="STAS_dom"/>
</dbReference>
<feature type="domain" description="STAS" evidence="4">
    <location>
        <begin position="1"/>
        <end position="84"/>
    </location>
</feature>
<dbReference type="SUPFAM" id="SSF52091">
    <property type="entry name" value="SpoIIaa-like"/>
    <property type="match status" value="1"/>
</dbReference>
<dbReference type="NCBIfam" id="TIGR00377">
    <property type="entry name" value="ant_ant_sig"/>
    <property type="match status" value="1"/>
</dbReference>
<dbReference type="PROSITE" id="PS50801">
    <property type="entry name" value="STAS"/>
    <property type="match status" value="1"/>
</dbReference>
<comment type="caution">
    <text evidence="5">The sequence shown here is derived from an EMBL/GenBank/DDBJ whole genome shotgun (WGS) entry which is preliminary data.</text>
</comment>
<evidence type="ECO:0000259" key="4">
    <source>
        <dbReference type="PROSITE" id="PS50801"/>
    </source>
</evidence>
<gene>
    <name evidence="5" type="ORF">ATOP_10930</name>
</gene>
<dbReference type="PANTHER" id="PTHR35526:SF3">
    <property type="entry name" value="ANTI-SIGMA-F FACTOR RSBW"/>
    <property type="match status" value="1"/>
</dbReference>
<sequence>MLIISDCMLVPVQGNLDVVTAPALKGHLLELVDGGCKRIVLDMEKADYVDSTGLASILTVVRAARSRGGSLTLVNVSERVMHALGVGCLLPFVPCSARRRPLGPVPPLPPGASPLRRLTLRIMPENLEMARDCLRELLEGLPLEESEVFDMTLAAGEAMGNCVLHTPQGTGFLTVAVYPDRLVMEAVDNGPGFEIGDDEEPVVTLEHGRGIKIMRLLCDSVEIHAKPFGHGTVVRLVKLFGRPLNPLEEGLRMIMSA</sequence>
<reference evidence="5" key="1">
    <citation type="journal article" date="2022" name="Int. J. Syst. Evol. Microbiol.">
        <title>Granulimonas faecalis gen. nov., sp. nov., and Leptogranulimonas caecicola gen. nov., sp. nov., novel lactate-producing Atopobiaceae bacteria isolated from mouse intestines, and an emended description of the family Atopobiaceae.</title>
        <authorList>
            <person name="Morinaga K."/>
            <person name="Kusada H."/>
            <person name="Sakamoto S."/>
            <person name="Murakami T."/>
            <person name="Toyoda A."/>
            <person name="Mori H."/>
            <person name="Meng X.Y."/>
            <person name="Takashino M."/>
            <person name="Murotomi K."/>
            <person name="Tamaki H."/>
        </authorList>
    </citation>
    <scope>NUCLEOTIDE SEQUENCE</scope>
    <source>
        <strain evidence="5">OPF53</strain>
    </source>
</reference>
<dbReference type="InterPro" id="IPR036890">
    <property type="entry name" value="HATPase_C_sf"/>
</dbReference>
<dbReference type="EMBL" id="BQKC01000001">
    <property type="protein sequence ID" value="GJM55438.1"/>
    <property type="molecule type" value="Genomic_DNA"/>
</dbReference>
<dbReference type="PANTHER" id="PTHR35526">
    <property type="entry name" value="ANTI-SIGMA-F FACTOR RSBW-RELATED"/>
    <property type="match status" value="1"/>
</dbReference>
<dbReference type="CDD" id="cd16936">
    <property type="entry name" value="HATPase_RsbW-like"/>
    <property type="match status" value="1"/>
</dbReference>
<dbReference type="CDD" id="cd07043">
    <property type="entry name" value="STAS_anti-anti-sigma_factors"/>
    <property type="match status" value="1"/>
</dbReference>
<dbReference type="InterPro" id="IPR003594">
    <property type="entry name" value="HATPase_dom"/>
</dbReference>
<protein>
    <recommendedName>
        <fullName evidence="3">Anti-sigma factor antagonist</fullName>
    </recommendedName>
</protein>
<dbReference type="SUPFAM" id="SSF55874">
    <property type="entry name" value="ATPase domain of HSP90 chaperone/DNA topoisomerase II/histidine kinase"/>
    <property type="match status" value="1"/>
</dbReference>
<evidence type="ECO:0000256" key="3">
    <source>
        <dbReference type="RuleBase" id="RU003749"/>
    </source>
</evidence>
<dbReference type="Gene3D" id="3.30.750.24">
    <property type="entry name" value="STAS domain"/>
    <property type="match status" value="1"/>
</dbReference>
<dbReference type="Gene3D" id="3.30.565.10">
    <property type="entry name" value="Histidine kinase-like ATPase, C-terminal domain"/>
    <property type="match status" value="1"/>
</dbReference>
<evidence type="ECO:0000313" key="6">
    <source>
        <dbReference type="Proteomes" id="UP001055025"/>
    </source>
</evidence>
<dbReference type="GO" id="GO:0004674">
    <property type="term" value="F:protein serine/threonine kinase activity"/>
    <property type="evidence" value="ECO:0007669"/>
    <property type="project" value="UniProtKB-KW"/>
</dbReference>
<dbReference type="InterPro" id="IPR050267">
    <property type="entry name" value="Anti-sigma-factor_SerPK"/>
</dbReference>
<comment type="similarity">
    <text evidence="1 3">Belongs to the anti-sigma-factor antagonist family.</text>
</comment>
<keyword evidence="2" id="KW-0418">Kinase</keyword>
<name>A0AAV5B3L5_9ACTN</name>
<keyword evidence="2" id="KW-0808">Transferase</keyword>
<keyword evidence="6" id="KW-1185">Reference proteome</keyword>
<proteinExistence type="inferred from homology"/>
<dbReference type="Proteomes" id="UP001055025">
    <property type="component" value="Unassembled WGS sequence"/>
</dbReference>
<evidence type="ECO:0000256" key="1">
    <source>
        <dbReference type="ARBA" id="ARBA00009013"/>
    </source>
</evidence>
<accession>A0AAV5B3L5</accession>
<dbReference type="GO" id="GO:0043856">
    <property type="term" value="F:anti-sigma factor antagonist activity"/>
    <property type="evidence" value="ECO:0007669"/>
    <property type="project" value="InterPro"/>
</dbReference>
<dbReference type="Pfam" id="PF13581">
    <property type="entry name" value="HATPase_c_2"/>
    <property type="match status" value="1"/>
</dbReference>
<dbReference type="Pfam" id="PF01740">
    <property type="entry name" value="STAS"/>
    <property type="match status" value="1"/>
</dbReference>
<keyword evidence="2" id="KW-0723">Serine/threonine-protein kinase</keyword>